<evidence type="ECO:0000256" key="3">
    <source>
        <dbReference type="ARBA" id="ARBA00023082"/>
    </source>
</evidence>
<name>A0A3S9VT11_9BACT</name>
<keyword evidence="7" id="KW-1185">Reference proteome</keyword>
<evidence type="ECO:0000313" key="6">
    <source>
        <dbReference type="EMBL" id="AZS29648.1"/>
    </source>
</evidence>
<dbReference type="Gene3D" id="1.10.10.10">
    <property type="entry name" value="Winged helix-like DNA-binding domain superfamily/Winged helix DNA-binding domain"/>
    <property type="match status" value="1"/>
</dbReference>
<dbReference type="Pfam" id="PF04542">
    <property type="entry name" value="Sigma70_r2"/>
    <property type="match status" value="1"/>
</dbReference>
<dbReference type="SMART" id="SM00421">
    <property type="entry name" value="HTH_LUXR"/>
    <property type="match status" value="1"/>
</dbReference>
<dbReference type="KEGG" id="buy:D8S85_08875"/>
<dbReference type="OrthoDB" id="9782991at2"/>
<dbReference type="AlphaFoldDB" id="A0A3S9VT11"/>
<dbReference type="NCBIfam" id="TIGR02985">
    <property type="entry name" value="Sig70_bacteroi1"/>
    <property type="match status" value="1"/>
</dbReference>
<comment type="similarity">
    <text evidence="1">Belongs to the sigma-70 factor family. ECF subfamily.</text>
</comment>
<dbReference type="InterPro" id="IPR013325">
    <property type="entry name" value="RNA_pol_sigma_r2"/>
</dbReference>
<feature type="domain" description="HTH luxR-type" evidence="5">
    <location>
        <begin position="124"/>
        <end position="169"/>
    </location>
</feature>
<dbReference type="EMBL" id="CP032819">
    <property type="protein sequence ID" value="AZS29648.1"/>
    <property type="molecule type" value="Genomic_DNA"/>
</dbReference>
<dbReference type="NCBIfam" id="TIGR02937">
    <property type="entry name" value="sigma70-ECF"/>
    <property type="match status" value="1"/>
</dbReference>
<organism evidence="6 7">
    <name type="scientific">Butyricimonas faecalis</name>
    <dbReference type="NCBI Taxonomy" id="2093856"/>
    <lineage>
        <taxon>Bacteria</taxon>
        <taxon>Pseudomonadati</taxon>
        <taxon>Bacteroidota</taxon>
        <taxon>Bacteroidia</taxon>
        <taxon>Bacteroidales</taxon>
        <taxon>Odoribacteraceae</taxon>
        <taxon>Butyricimonas</taxon>
    </lineage>
</organism>
<evidence type="ECO:0000256" key="2">
    <source>
        <dbReference type="ARBA" id="ARBA00023015"/>
    </source>
</evidence>
<dbReference type="InterPro" id="IPR014327">
    <property type="entry name" value="RNA_pol_sigma70_bacteroid"/>
</dbReference>
<dbReference type="InterPro" id="IPR039425">
    <property type="entry name" value="RNA_pol_sigma-70-like"/>
</dbReference>
<dbReference type="GO" id="GO:0016987">
    <property type="term" value="F:sigma factor activity"/>
    <property type="evidence" value="ECO:0007669"/>
    <property type="project" value="UniProtKB-KW"/>
</dbReference>
<dbReference type="Pfam" id="PF08281">
    <property type="entry name" value="Sigma70_r4_2"/>
    <property type="match status" value="1"/>
</dbReference>
<dbReference type="Proteomes" id="UP000270673">
    <property type="component" value="Chromosome"/>
</dbReference>
<proteinExistence type="inferred from homology"/>
<dbReference type="RefSeq" id="WP_106480388.1">
    <property type="nucleotide sequence ID" value="NZ_CP032819.1"/>
</dbReference>
<sequence>MVQDELLIEQLNQKQVGAFKILFDRFYRYLVLYAMKWVERQEVAEDIVQDLFVQVWERDTLYSSYYGFKNFLYHSVKNASLDYLKHKEVEGKYVRYALRHSETGEMPELEMMKEEVYRRLYLVLDELPRRCQEVFRYYLDGKKNSEIAEILHISELTVKAQKRDAISYLRKRLGNVYLLCVLFRVGFM</sequence>
<evidence type="ECO:0000256" key="4">
    <source>
        <dbReference type="ARBA" id="ARBA00023163"/>
    </source>
</evidence>
<gene>
    <name evidence="6" type="ORF">D8S85_08875</name>
</gene>
<dbReference type="InterPro" id="IPR007627">
    <property type="entry name" value="RNA_pol_sigma70_r2"/>
</dbReference>
<evidence type="ECO:0000259" key="5">
    <source>
        <dbReference type="SMART" id="SM00421"/>
    </source>
</evidence>
<dbReference type="InterPro" id="IPR013249">
    <property type="entry name" value="RNA_pol_sigma70_r4_t2"/>
</dbReference>
<dbReference type="PANTHER" id="PTHR43133:SF46">
    <property type="entry name" value="RNA POLYMERASE SIGMA-70 FACTOR ECF SUBFAMILY"/>
    <property type="match status" value="1"/>
</dbReference>
<dbReference type="GO" id="GO:0003677">
    <property type="term" value="F:DNA binding"/>
    <property type="evidence" value="ECO:0007669"/>
    <property type="project" value="InterPro"/>
</dbReference>
<dbReference type="GO" id="GO:0006352">
    <property type="term" value="P:DNA-templated transcription initiation"/>
    <property type="evidence" value="ECO:0007669"/>
    <property type="project" value="InterPro"/>
</dbReference>
<dbReference type="InterPro" id="IPR036388">
    <property type="entry name" value="WH-like_DNA-bd_sf"/>
</dbReference>
<dbReference type="InterPro" id="IPR000792">
    <property type="entry name" value="Tscrpt_reg_LuxR_C"/>
</dbReference>
<evidence type="ECO:0000313" key="7">
    <source>
        <dbReference type="Proteomes" id="UP000270673"/>
    </source>
</evidence>
<dbReference type="SUPFAM" id="SSF88659">
    <property type="entry name" value="Sigma3 and sigma4 domains of RNA polymerase sigma factors"/>
    <property type="match status" value="1"/>
</dbReference>
<reference evidence="6 7" key="1">
    <citation type="submission" date="2018-10" db="EMBL/GenBank/DDBJ databases">
        <title>Butyricimonas faecalis sp. nov., isolated from human faeces and emended description of the genus Butyricimonas.</title>
        <authorList>
            <person name="Le Roy T."/>
            <person name="Van der Smissen P."/>
            <person name="Paquot A."/>
            <person name="Delzenne N."/>
            <person name="Muccioli G."/>
            <person name="Collet J.-F."/>
            <person name="Cani P.D."/>
        </authorList>
    </citation>
    <scope>NUCLEOTIDE SEQUENCE [LARGE SCALE GENOMIC DNA]</scope>
    <source>
        <strain evidence="6 7">H184</strain>
    </source>
</reference>
<keyword evidence="4" id="KW-0804">Transcription</keyword>
<dbReference type="PANTHER" id="PTHR43133">
    <property type="entry name" value="RNA POLYMERASE ECF-TYPE SIGMA FACTO"/>
    <property type="match status" value="1"/>
</dbReference>
<keyword evidence="3" id="KW-0731">Sigma factor</keyword>
<dbReference type="Gene3D" id="1.10.1740.10">
    <property type="match status" value="1"/>
</dbReference>
<evidence type="ECO:0000256" key="1">
    <source>
        <dbReference type="ARBA" id="ARBA00010641"/>
    </source>
</evidence>
<keyword evidence="2" id="KW-0805">Transcription regulation</keyword>
<dbReference type="InterPro" id="IPR014284">
    <property type="entry name" value="RNA_pol_sigma-70_dom"/>
</dbReference>
<dbReference type="SUPFAM" id="SSF88946">
    <property type="entry name" value="Sigma2 domain of RNA polymerase sigma factors"/>
    <property type="match status" value="1"/>
</dbReference>
<protein>
    <submittedName>
        <fullName evidence="6">RNA polymerase sigma-70 factor</fullName>
    </submittedName>
</protein>
<accession>A0A3S9VT11</accession>
<dbReference type="InterPro" id="IPR013324">
    <property type="entry name" value="RNA_pol_sigma_r3/r4-like"/>
</dbReference>